<organism evidence="1 2">
    <name type="scientific">Larinioides sclopetarius</name>
    <dbReference type="NCBI Taxonomy" id="280406"/>
    <lineage>
        <taxon>Eukaryota</taxon>
        <taxon>Metazoa</taxon>
        <taxon>Ecdysozoa</taxon>
        <taxon>Arthropoda</taxon>
        <taxon>Chelicerata</taxon>
        <taxon>Arachnida</taxon>
        <taxon>Araneae</taxon>
        <taxon>Araneomorphae</taxon>
        <taxon>Entelegynae</taxon>
        <taxon>Araneoidea</taxon>
        <taxon>Araneidae</taxon>
        <taxon>Larinioides</taxon>
    </lineage>
</organism>
<name>A0AAV1YXU3_9ARAC</name>
<protein>
    <submittedName>
        <fullName evidence="1">Uncharacterized protein</fullName>
    </submittedName>
</protein>
<comment type="caution">
    <text evidence="1">The sequence shown here is derived from an EMBL/GenBank/DDBJ whole genome shotgun (WGS) entry which is preliminary data.</text>
</comment>
<dbReference type="AlphaFoldDB" id="A0AAV1YXU3"/>
<sequence>MVQNKEDIAIRILTVGSHAILRNVNLMWIVV</sequence>
<gene>
    <name evidence="1" type="ORF">LARSCL_LOCUS1744</name>
</gene>
<proteinExistence type="predicted"/>
<evidence type="ECO:0000313" key="1">
    <source>
        <dbReference type="EMBL" id="CAL1263917.1"/>
    </source>
</evidence>
<dbReference type="Proteomes" id="UP001497382">
    <property type="component" value="Unassembled WGS sequence"/>
</dbReference>
<evidence type="ECO:0000313" key="2">
    <source>
        <dbReference type="Proteomes" id="UP001497382"/>
    </source>
</evidence>
<dbReference type="EMBL" id="CAXIEN010000010">
    <property type="protein sequence ID" value="CAL1263917.1"/>
    <property type="molecule type" value="Genomic_DNA"/>
</dbReference>
<reference evidence="1 2" key="1">
    <citation type="submission" date="2024-04" db="EMBL/GenBank/DDBJ databases">
        <authorList>
            <person name="Rising A."/>
            <person name="Reimegard J."/>
            <person name="Sonavane S."/>
            <person name="Akerstrom W."/>
            <person name="Nylinder S."/>
            <person name="Hedman E."/>
            <person name="Kallberg Y."/>
        </authorList>
    </citation>
    <scope>NUCLEOTIDE SEQUENCE [LARGE SCALE GENOMIC DNA]</scope>
</reference>
<keyword evidence="2" id="KW-1185">Reference proteome</keyword>
<accession>A0AAV1YXU3</accession>